<comment type="similarity">
    <text evidence="2">Belongs to the glycosyl hydrolase 13 family.</text>
</comment>
<organism evidence="11 12">
    <name type="scientific">Pleodorina starrii</name>
    <dbReference type="NCBI Taxonomy" id="330485"/>
    <lineage>
        <taxon>Eukaryota</taxon>
        <taxon>Viridiplantae</taxon>
        <taxon>Chlorophyta</taxon>
        <taxon>core chlorophytes</taxon>
        <taxon>Chlorophyceae</taxon>
        <taxon>CS clade</taxon>
        <taxon>Chlamydomonadales</taxon>
        <taxon>Volvocaceae</taxon>
        <taxon>Pleodorina</taxon>
    </lineage>
</organism>
<keyword evidence="4" id="KW-0934">Plastid</keyword>
<dbReference type="FunFam" id="3.20.20.80:FF:000054">
    <property type="entry name" value="Glycogen debranching enzyme"/>
    <property type="match status" value="1"/>
</dbReference>
<evidence type="ECO:0000313" key="11">
    <source>
        <dbReference type="EMBL" id="GLC56619.1"/>
    </source>
</evidence>
<evidence type="ECO:0000256" key="9">
    <source>
        <dbReference type="SAM" id="MobiDB-lite"/>
    </source>
</evidence>
<dbReference type="SUPFAM" id="SSF51445">
    <property type="entry name" value="(Trans)glycosidases"/>
    <property type="match status" value="1"/>
</dbReference>
<dbReference type="SUPFAM" id="SSF81296">
    <property type="entry name" value="E set domains"/>
    <property type="match status" value="1"/>
</dbReference>
<dbReference type="EMBL" id="BRXU01000016">
    <property type="protein sequence ID" value="GLC56619.1"/>
    <property type="molecule type" value="Genomic_DNA"/>
</dbReference>
<feature type="region of interest" description="Disordered" evidence="9">
    <location>
        <begin position="235"/>
        <end position="258"/>
    </location>
</feature>
<dbReference type="PANTHER" id="PTHR43002">
    <property type="entry name" value="GLYCOGEN DEBRANCHING ENZYME"/>
    <property type="match status" value="1"/>
</dbReference>
<evidence type="ECO:0000256" key="4">
    <source>
        <dbReference type="ARBA" id="ARBA00022640"/>
    </source>
</evidence>
<dbReference type="OrthoDB" id="204980at2759"/>
<dbReference type="Proteomes" id="UP001165080">
    <property type="component" value="Unassembled WGS sequence"/>
</dbReference>
<evidence type="ECO:0000256" key="6">
    <source>
        <dbReference type="ARBA" id="ARBA00022946"/>
    </source>
</evidence>
<keyword evidence="3" id="KW-0150">Chloroplast</keyword>
<dbReference type="InterPro" id="IPR044505">
    <property type="entry name" value="GlgX_Isoamylase_N_E_set"/>
</dbReference>
<dbReference type="InterPro" id="IPR014756">
    <property type="entry name" value="Ig_E-set"/>
</dbReference>
<comment type="subcellular location">
    <subcellularLocation>
        <location evidence="1">Plastid</location>
        <location evidence="1">Chloroplast</location>
    </subcellularLocation>
</comment>
<feature type="region of interest" description="Disordered" evidence="9">
    <location>
        <begin position="61"/>
        <end position="90"/>
    </location>
</feature>
<dbReference type="InterPro" id="IPR048650">
    <property type="entry name" value="ISOA1-3-like_C"/>
</dbReference>
<feature type="compositionally biased region" description="Low complexity" evidence="9">
    <location>
        <begin position="245"/>
        <end position="257"/>
    </location>
</feature>
<evidence type="ECO:0000256" key="3">
    <source>
        <dbReference type="ARBA" id="ARBA00022528"/>
    </source>
</evidence>
<dbReference type="EC" id="3.2.1.68" evidence="8"/>
<name>A0A9W6BQZ2_9CHLO</name>
<feature type="region of interest" description="Disordered" evidence="9">
    <location>
        <begin position="889"/>
        <end position="977"/>
    </location>
</feature>
<dbReference type="Gene3D" id="2.60.40.10">
    <property type="entry name" value="Immunoglobulins"/>
    <property type="match status" value="1"/>
</dbReference>
<evidence type="ECO:0000256" key="5">
    <source>
        <dbReference type="ARBA" id="ARBA00022801"/>
    </source>
</evidence>
<evidence type="ECO:0000256" key="7">
    <source>
        <dbReference type="ARBA" id="ARBA00051664"/>
    </source>
</evidence>
<dbReference type="Pfam" id="PF21156">
    <property type="entry name" value="ISOA1-3_C"/>
    <property type="match status" value="1"/>
</dbReference>
<evidence type="ECO:0000259" key="10">
    <source>
        <dbReference type="SMART" id="SM00642"/>
    </source>
</evidence>
<dbReference type="CDD" id="cd11326">
    <property type="entry name" value="AmyAc_Glg_debranch"/>
    <property type="match status" value="1"/>
</dbReference>
<evidence type="ECO:0000256" key="8">
    <source>
        <dbReference type="ARBA" id="ARBA00066531"/>
    </source>
</evidence>
<dbReference type="Gene3D" id="2.60.40.1180">
    <property type="entry name" value="Golgi alpha-mannosidase II"/>
    <property type="match status" value="1"/>
</dbReference>
<dbReference type="Pfam" id="PF00128">
    <property type="entry name" value="Alpha-amylase"/>
    <property type="match status" value="1"/>
</dbReference>
<keyword evidence="12" id="KW-1185">Reference proteome</keyword>
<dbReference type="InterPro" id="IPR006047">
    <property type="entry name" value="GH13_cat_dom"/>
</dbReference>
<feature type="compositionally biased region" description="Basic and acidic residues" evidence="9">
    <location>
        <begin position="650"/>
        <end position="661"/>
    </location>
</feature>
<dbReference type="InterPro" id="IPR013783">
    <property type="entry name" value="Ig-like_fold"/>
</dbReference>
<keyword evidence="5" id="KW-0378">Hydrolase</keyword>
<dbReference type="InterPro" id="IPR013780">
    <property type="entry name" value="Glyco_hydro_b"/>
</dbReference>
<comment type="catalytic activity">
    <reaction evidence="7">
        <text>Hydrolysis of (1-&gt;6)-alpha-D-glucosidic branch linkages in glycogen, amylopectin and their beta-limit dextrins.</text>
        <dbReference type="EC" id="3.2.1.68"/>
    </reaction>
</comment>
<sequence>MLLNGPGLNVPARRQRQGLCNGNLGCTKASVVHVLGAAVGSWMRDRRVIMPPLRVASVELEAPKPSSTSTTVSTKNLYFEPSGQPGSGVHGPVLTGRPEPLGASIDAETGAVNFAIFSSSAIAVSLVLFTESDLAAGRSSYEIPLHPLVNRTGDVWHVMLPDLRDDLLYGYRISGLHQDTHPDSPGHRHDESRVVLDPYAIAVLSRRRWGQLGPDLPYGEPGVLGVMPTWPQAAAALPAPPPSSPSSSRRVAAGSSSFDWEGDRPLNLPMESLVIYEAHVRGYTAHDSSGVAAPGTYAGMIERLDHLQSLGVNAIELLPVFEFNELEYYSQIPGSDEYRYNFWGYSTVNYFSPMGRYSAAVAEGRHVRATCDEFKQLVKECHRRGIEVILDVVFNHTAEGNERGPTISFRGLDNRVYYMLAPGGEYYNYSGCGNTLNCNQPVVRQFILDCLRYWVTEYHVDGFRFDLASIMTRAPSAWHPQQYDPETGQPVALSSGGAVVSAEGVMTDGAGLPTGTPLPDPPLVEAISEDPVLRNTKLIAEAWDCDGLNQVGAFPHYGGRWSEWNGKFRDVVRNFVKGTDGPWAGDFASAVCGSPNIYANTQAHESDWWGNNGGRQWRGGRGPSASINFVTAHDGFTLADVVSYNTKHNEANGEDNRDGEAHNNSWNCGEEGPSAKWEVNRLRQRQMRNMSAALLLSCGVPMITMGDEYGHSKGGNNNTYCHDSDLNYVRWDQLSSDPTGFHRFMRLLINFRRATPALQRASYVTDKDIQWHGELPHKPDWSDTSRLVVFTLSDGRGGGLYVAFNTSHLPRLMKLPVWGGRVWQPLVDTSKVAPYDFLAADGVLSASDVAAARRSMAMWTADHTYPVLPWSCVVLVSAPEDPSSTNAIRNTAAASSTSQPTSQPTTSRGGASYGSAPASASYSSTATAAARSPPASPSSRSTASTSASSSASSAASRQQQPAAAAAAGGGSGATRSNWRSMLQGASEAAAAALRPAAATAAASEPQLTAAEAAALEAARRENEELRRRLGLNR</sequence>
<dbReference type="Pfam" id="PF02922">
    <property type="entry name" value="CBM_48"/>
    <property type="match status" value="1"/>
</dbReference>
<proteinExistence type="inferred from homology"/>
<feature type="domain" description="Glycosyl hydrolase family 13 catalytic" evidence="10">
    <location>
        <begin position="277"/>
        <end position="752"/>
    </location>
</feature>
<dbReference type="Gene3D" id="3.20.20.80">
    <property type="entry name" value="Glycosidases"/>
    <property type="match status" value="1"/>
</dbReference>
<evidence type="ECO:0000256" key="1">
    <source>
        <dbReference type="ARBA" id="ARBA00004229"/>
    </source>
</evidence>
<dbReference type="GO" id="GO:0005975">
    <property type="term" value="P:carbohydrate metabolic process"/>
    <property type="evidence" value="ECO:0007669"/>
    <property type="project" value="InterPro"/>
</dbReference>
<dbReference type="CDD" id="cd02856">
    <property type="entry name" value="E_set_GDE_Isoamylase_N"/>
    <property type="match status" value="1"/>
</dbReference>
<evidence type="ECO:0000313" key="12">
    <source>
        <dbReference type="Proteomes" id="UP001165080"/>
    </source>
</evidence>
<keyword evidence="6" id="KW-0809">Transit peptide</keyword>
<evidence type="ECO:0000256" key="2">
    <source>
        <dbReference type="ARBA" id="ARBA00008061"/>
    </source>
</evidence>
<protein>
    <recommendedName>
        <fullName evidence="8">isoamylase</fullName>
        <ecNumber evidence="8">3.2.1.68</ecNumber>
    </recommendedName>
</protein>
<dbReference type="SMART" id="SM00642">
    <property type="entry name" value="Aamy"/>
    <property type="match status" value="1"/>
</dbReference>
<reference evidence="11 12" key="1">
    <citation type="journal article" date="2023" name="Commun. Biol.">
        <title>Reorganization of the ancestral sex-determining regions during the evolution of trioecy in Pleodorina starrii.</title>
        <authorList>
            <person name="Takahashi K."/>
            <person name="Suzuki S."/>
            <person name="Kawai-Toyooka H."/>
            <person name="Yamamoto K."/>
            <person name="Hamaji T."/>
            <person name="Ootsuki R."/>
            <person name="Yamaguchi H."/>
            <person name="Kawachi M."/>
            <person name="Higashiyama T."/>
            <person name="Nozaki H."/>
        </authorList>
    </citation>
    <scope>NUCLEOTIDE SEQUENCE [LARGE SCALE GENOMIC DNA]</scope>
    <source>
        <strain evidence="11 12">NIES-4479</strain>
    </source>
</reference>
<dbReference type="SUPFAM" id="SSF51011">
    <property type="entry name" value="Glycosyl hydrolase domain"/>
    <property type="match status" value="1"/>
</dbReference>
<dbReference type="InterPro" id="IPR004193">
    <property type="entry name" value="Glyco_hydro_13_N"/>
</dbReference>
<gene>
    <name evidence="11" type="primary">PLEST004154</name>
    <name evidence="11" type="ORF">PLESTB_001127400</name>
</gene>
<feature type="region of interest" description="Disordered" evidence="9">
    <location>
        <begin position="650"/>
        <end position="669"/>
    </location>
</feature>
<feature type="compositionally biased region" description="Low complexity" evidence="9">
    <location>
        <begin position="891"/>
        <end position="966"/>
    </location>
</feature>
<dbReference type="GO" id="GO:0019156">
    <property type="term" value="F:isoamylase activity"/>
    <property type="evidence" value="ECO:0007669"/>
    <property type="project" value="UniProtKB-EC"/>
</dbReference>
<accession>A0A9W6BQZ2</accession>
<dbReference type="GO" id="GO:0009507">
    <property type="term" value="C:chloroplast"/>
    <property type="evidence" value="ECO:0007669"/>
    <property type="project" value="UniProtKB-SubCell"/>
</dbReference>
<dbReference type="InterPro" id="IPR017853">
    <property type="entry name" value="GH"/>
</dbReference>
<dbReference type="AlphaFoldDB" id="A0A9W6BQZ2"/>
<comment type="caution">
    <text evidence="11">The sequence shown here is derived from an EMBL/GenBank/DDBJ whole genome shotgun (WGS) entry which is preliminary data.</text>
</comment>